<dbReference type="InterPro" id="IPR011990">
    <property type="entry name" value="TPR-like_helical_dom_sf"/>
</dbReference>
<dbReference type="PANTHER" id="PTHR44943">
    <property type="entry name" value="CELLULOSE SYNTHASE OPERON PROTEIN C"/>
    <property type="match status" value="1"/>
</dbReference>
<dbReference type="PROSITE" id="PS51257">
    <property type="entry name" value="PROKAR_LIPOPROTEIN"/>
    <property type="match status" value="1"/>
</dbReference>
<dbReference type="RefSeq" id="WP_345333140.1">
    <property type="nucleotide sequence ID" value="NZ_BAABJI010000004.1"/>
</dbReference>
<dbReference type="SUPFAM" id="SSF48452">
    <property type="entry name" value="TPR-like"/>
    <property type="match status" value="2"/>
</dbReference>
<dbReference type="EMBL" id="BAABJI010000004">
    <property type="protein sequence ID" value="GAA4926768.1"/>
    <property type="molecule type" value="Genomic_DNA"/>
</dbReference>
<dbReference type="PANTHER" id="PTHR44943:SF8">
    <property type="entry name" value="TPR REPEAT-CONTAINING PROTEIN MJ0263"/>
    <property type="match status" value="1"/>
</dbReference>
<evidence type="ECO:0000256" key="2">
    <source>
        <dbReference type="ARBA" id="ARBA00022803"/>
    </source>
</evidence>
<protein>
    <recommendedName>
        <fullName evidence="7">Tetratricopeptide repeat protein</fullName>
    </recommendedName>
</protein>
<organism evidence="5 6">
    <name type="scientific">Mucilaginibacter defluvii</name>
    <dbReference type="NCBI Taxonomy" id="1196019"/>
    <lineage>
        <taxon>Bacteria</taxon>
        <taxon>Pseudomonadati</taxon>
        <taxon>Bacteroidota</taxon>
        <taxon>Sphingobacteriia</taxon>
        <taxon>Sphingobacteriales</taxon>
        <taxon>Sphingobacteriaceae</taxon>
        <taxon>Mucilaginibacter</taxon>
    </lineage>
</organism>
<dbReference type="InterPro" id="IPR051685">
    <property type="entry name" value="Ycf3/AcsC/BcsC/TPR_MFPF"/>
</dbReference>
<dbReference type="Gene3D" id="1.25.40.10">
    <property type="entry name" value="Tetratricopeptide repeat domain"/>
    <property type="match status" value="3"/>
</dbReference>
<proteinExistence type="predicted"/>
<keyword evidence="2 3" id="KW-0802">TPR repeat</keyword>
<sequence>MHKPASIKHTILILFAVLLAAACTLEKKTPLNRRLQNLTAHYNILFNARELLNQKQEAYAAAFIDDYSELLRVYPDTADAIEGDKELAAVIEKGNYIINFKEQSNYVGDAYLLLGKANYLGKQYFNAQEYFDYVLRSYREKPELLQEARVWKARSMMMLNQQEEAKPEIDTALRSINPKKDVTADVYATALQYYIDTRDYTNAEAMAIQAVEFANNSQYRARWRFVLAQLQELNNKPADAVNTYTRIVHSNAPFEMAFNADLNRIRIEDTRDGVKISRVDRLRSLLRNSNNREFTDQIYYHIAQIYYTEHNIDKAVENYRLAIAASGQNQQQKGLAYLRLADIYFKDKANYPDAKNYYDSTLANLSPTYPGYLAIRKKTDNLQQLTANLSIVAHEDTLQMLARLPEPARTNMVDSMVNRYLLLQQLSTQVTSSDPKSATAPTAVPLEISNTQNPRASTPTGGNFYFYNNAAVGSGFATFKQRWGNRKLEDNWRRSQRSTANLTVNNSQTTNPNAVQNQLQQTQNNTATADYRQQLLQTIPVNAAMVNQSNIRIYNALLEIANFYRDVIDDPKEAIAAYELILKRFPDNPNRAAIYYSLYRLYTGTNQLARADEYKSRLLKEFADSPYARVILDPDYAKRINDADASFNALYNEVYELYAQRKYPEVMQQVDALMQQYPNNKLSAQLQYLRALARGRQVKVDPFKADLQNIMNAYPADGLITPLINQHLAFINANSNEMAARRFAILDSDPDYIPFAPEEVGPLVTEFATVADKRVEKPKVEKPVVVAKPADSPVVKKPEPVIAKQADIVQPKTDSVSAPAKPKKVYPFNESDSTNYYFVISVSSRTTNLASSRFGVGQFNRTRYQGVRIRHQLKQSGDNQLIYVGRFYTVGEAKEYARNIIPLMPEIMKVPKDKYTFFIITQQNLDKLADGKLLDTYKEYYQDNF</sequence>
<evidence type="ECO:0000256" key="3">
    <source>
        <dbReference type="PROSITE-ProRule" id="PRU00339"/>
    </source>
</evidence>
<keyword evidence="1" id="KW-0677">Repeat</keyword>
<comment type="caution">
    <text evidence="5">The sequence shown here is derived from an EMBL/GenBank/DDBJ whole genome shotgun (WGS) entry which is preliminary data.</text>
</comment>
<dbReference type="PROSITE" id="PS50005">
    <property type="entry name" value="TPR"/>
    <property type="match status" value="1"/>
</dbReference>
<feature type="repeat" description="TPR" evidence="3">
    <location>
        <begin position="296"/>
        <end position="329"/>
    </location>
</feature>
<feature type="region of interest" description="Disordered" evidence="4">
    <location>
        <begin position="492"/>
        <end position="511"/>
    </location>
</feature>
<dbReference type="InterPro" id="IPR019734">
    <property type="entry name" value="TPR_rpt"/>
</dbReference>
<reference evidence="6" key="1">
    <citation type="journal article" date="2019" name="Int. J. Syst. Evol. Microbiol.">
        <title>The Global Catalogue of Microorganisms (GCM) 10K type strain sequencing project: providing services to taxonomists for standard genome sequencing and annotation.</title>
        <authorList>
            <consortium name="The Broad Institute Genomics Platform"/>
            <consortium name="The Broad Institute Genome Sequencing Center for Infectious Disease"/>
            <person name="Wu L."/>
            <person name="Ma J."/>
        </authorList>
    </citation>
    <scope>NUCLEOTIDE SEQUENCE [LARGE SCALE GENOMIC DNA]</scope>
    <source>
        <strain evidence="6">JCM 18283</strain>
    </source>
</reference>
<evidence type="ECO:0000313" key="6">
    <source>
        <dbReference type="Proteomes" id="UP001501436"/>
    </source>
</evidence>
<feature type="compositionally biased region" description="Polar residues" evidence="4">
    <location>
        <begin position="497"/>
        <end position="511"/>
    </location>
</feature>
<gene>
    <name evidence="5" type="ORF">GCM10023313_34060</name>
</gene>
<evidence type="ECO:0000256" key="1">
    <source>
        <dbReference type="ARBA" id="ARBA00022737"/>
    </source>
</evidence>
<name>A0ABP9G3G7_9SPHI</name>
<feature type="region of interest" description="Disordered" evidence="4">
    <location>
        <begin position="432"/>
        <end position="455"/>
    </location>
</feature>
<evidence type="ECO:0000256" key="4">
    <source>
        <dbReference type="SAM" id="MobiDB-lite"/>
    </source>
</evidence>
<accession>A0ABP9G3G7</accession>
<dbReference type="SMART" id="SM00028">
    <property type="entry name" value="TPR"/>
    <property type="match status" value="4"/>
</dbReference>
<dbReference type="Proteomes" id="UP001501436">
    <property type="component" value="Unassembled WGS sequence"/>
</dbReference>
<keyword evidence="6" id="KW-1185">Reference proteome</keyword>
<dbReference type="Pfam" id="PF13174">
    <property type="entry name" value="TPR_6"/>
    <property type="match status" value="1"/>
</dbReference>
<evidence type="ECO:0008006" key="7">
    <source>
        <dbReference type="Google" id="ProtNLM"/>
    </source>
</evidence>
<evidence type="ECO:0000313" key="5">
    <source>
        <dbReference type="EMBL" id="GAA4926768.1"/>
    </source>
</evidence>